<organism evidence="2 3">
    <name type="scientific">Eragrostis curvula</name>
    <name type="common">weeping love grass</name>
    <dbReference type="NCBI Taxonomy" id="38414"/>
    <lineage>
        <taxon>Eukaryota</taxon>
        <taxon>Viridiplantae</taxon>
        <taxon>Streptophyta</taxon>
        <taxon>Embryophyta</taxon>
        <taxon>Tracheophyta</taxon>
        <taxon>Spermatophyta</taxon>
        <taxon>Magnoliopsida</taxon>
        <taxon>Liliopsida</taxon>
        <taxon>Poales</taxon>
        <taxon>Poaceae</taxon>
        <taxon>PACMAD clade</taxon>
        <taxon>Chloridoideae</taxon>
        <taxon>Eragrostideae</taxon>
        <taxon>Eragrostidinae</taxon>
        <taxon>Eragrostis</taxon>
    </lineage>
</organism>
<dbReference type="EMBL" id="RWGY01000007">
    <property type="protein sequence ID" value="TVU39154.1"/>
    <property type="molecule type" value="Genomic_DNA"/>
</dbReference>
<keyword evidence="3" id="KW-1185">Reference proteome</keyword>
<feature type="non-terminal residue" evidence="2">
    <location>
        <position position="1"/>
    </location>
</feature>
<protein>
    <submittedName>
        <fullName evidence="2">Uncharacterized protein</fullName>
    </submittedName>
</protein>
<evidence type="ECO:0000256" key="1">
    <source>
        <dbReference type="SAM" id="MobiDB-lite"/>
    </source>
</evidence>
<evidence type="ECO:0000313" key="3">
    <source>
        <dbReference type="Proteomes" id="UP000324897"/>
    </source>
</evidence>
<accession>A0A5J9VUS1</accession>
<feature type="compositionally biased region" description="Basic and acidic residues" evidence="1">
    <location>
        <begin position="81"/>
        <end position="94"/>
    </location>
</feature>
<name>A0A5J9VUS1_9POAL</name>
<sequence>MAHSTASISGGGVVRPRLVLREALALFDAIPPVMLLLGVEPPIPTSPGAVGDVSGDVGGGGIAHRRDKPPLACRPILMRGEASRTQRPDQESHPRRPSWGRLRPWDGGPFVSRGRDQLFDFRELVVVSVARATEGKFICIL</sequence>
<dbReference type="Proteomes" id="UP000324897">
    <property type="component" value="Chromosome 4"/>
</dbReference>
<dbReference type="AlphaFoldDB" id="A0A5J9VUS1"/>
<feature type="region of interest" description="Disordered" evidence="1">
    <location>
        <begin position="47"/>
        <end position="106"/>
    </location>
</feature>
<evidence type="ECO:0000313" key="2">
    <source>
        <dbReference type="EMBL" id="TVU39154.1"/>
    </source>
</evidence>
<dbReference type="Gramene" id="TVU39154">
    <property type="protein sequence ID" value="TVU39154"/>
    <property type="gene ID" value="EJB05_12559"/>
</dbReference>
<proteinExistence type="predicted"/>
<comment type="caution">
    <text evidence="2">The sequence shown here is derived from an EMBL/GenBank/DDBJ whole genome shotgun (WGS) entry which is preliminary data.</text>
</comment>
<reference evidence="2 3" key="1">
    <citation type="journal article" date="2019" name="Sci. Rep.">
        <title>A high-quality genome of Eragrostis curvula grass provides insights into Poaceae evolution and supports new strategies to enhance forage quality.</title>
        <authorList>
            <person name="Carballo J."/>
            <person name="Santos B.A.C.M."/>
            <person name="Zappacosta D."/>
            <person name="Garbus I."/>
            <person name="Selva J.P."/>
            <person name="Gallo C.A."/>
            <person name="Diaz A."/>
            <person name="Albertini E."/>
            <person name="Caccamo M."/>
            <person name="Echenique V."/>
        </authorList>
    </citation>
    <scope>NUCLEOTIDE SEQUENCE [LARGE SCALE GENOMIC DNA]</scope>
    <source>
        <strain evidence="3">cv. Victoria</strain>
        <tissue evidence="2">Leaf</tissue>
    </source>
</reference>
<gene>
    <name evidence="2" type="ORF">EJB05_12559</name>
</gene>